<evidence type="ECO:0000313" key="3">
    <source>
        <dbReference type="EMBL" id="GHB97638.1"/>
    </source>
</evidence>
<evidence type="ECO:0000313" key="4">
    <source>
        <dbReference type="Proteomes" id="UP000642829"/>
    </source>
</evidence>
<evidence type="ECO:0000259" key="2">
    <source>
        <dbReference type="Pfam" id="PF02517"/>
    </source>
</evidence>
<feature type="transmembrane region" description="Helical" evidence="1">
    <location>
        <begin position="39"/>
        <end position="61"/>
    </location>
</feature>
<accession>A0A8J3DB18</accession>
<feature type="domain" description="CAAX prenyl protease 2/Lysostaphin resistance protein A-like" evidence="2">
    <location>
        <begin position="109"/>
        <end position="193"/>
    </location>
</feature>
<protein>
    <recommendedName>
        <fullName evidence="2">CAAX prenyl protease 2/Lysostaphin resistance protein A-like domain-containing protein</fullName>
    </recommendedName>
</protein>
<feature type="transmembrane region" description="Helical" evidence="1">
    <location>
        <begin position="183"/>
        <end position="201"/>
    </location>
</feature>
<name>A0A8J3DB18_9BACT</name>
<feature type="transmembrane region" description="Helical" evidence="1">
    <location>
        <begin position="82"/>
        <end position="100"/>
    </location>
</feature>
<dbReference type="GO" id="GO:0080120">
    <property type="term" value="P:CAAX-box protein maturation"/>
    <property type="evidence" value="ECO:0007669"/>
    <property type="project" value="UniProtKB-ARBA"/>
</dbReference>
<feature type="transmembrane region" description="Helical" evidence="1">
    <location>
        <begin position="106"/>
        <end position="126"/>
    </location>
</feature>
<reference evidence="3" key="2">
    <citation type="submission" date="2020-09" db="EMBL/GenBank/DDBJ databases">
        <authorList>
            <person name="Sun Q."/>
            <person name="Kim S."/>
        </authorList>
    </citation>
    <scope>NUCLEOTIDE SEQUENCE</scope>
    <source>
        <strain evidence="3">KCTC 12870</strain>
    </source>
</reference>
<dbReference type="InterPro" id="IPR003675">
    <property type="entry name" value="Rce1/LyrA-like_dom"/>
</dbReference>
<dbReference type="RefSeq" id="WP_189512917.1">
    <property type="nucleotide sequence ID" value="NZ_BMXG01000006.1"/>
</dbReference>
<dbReference type="GO" id="GO:0004175">
    <property type="term" value="F:endopeptidase activity"/>
    <property type="evidence" value="ECO:0007669"/>
    <property type="project" value="UniProtKB-ARBA"/>
</dbReference>
<dbReference type="Proteomes" id="UP000642829">
    <property type="component" value="Unassembled WGS sequence"/>
</dbReference>
<sequence>MADLNSAPANAPRGQLWLETSAVLVVSVGYVIFHRQLAFNGWFIGPLLVVIIGYLGYEFAFGKRRPRDFGLRLDNLLQSAKLCAFVFGPFIVSAFIYAAIQGVVHPLHFVYALLLYPVWGLIQQFAYSGILLGNLQRLGLGWWSIPITATAFSLVHYPSSLLMQVTAIGGLMISAVYYRIPNIWTLAVVHGVFGAFLYYVFRDKDPIGHLLDSL</sequence>
<gene>
    <name evidence="3" type="ORF">GCM10007047_11860</name>
</gene>
<organism evidence="3 4">
    <name type="scientific">Cerasicoccus arenae</name>
    <dbReference type="NCBI Taxonomy" id="424488"/>
    <lineage>
        <taxon>Bacteria</taxon>
        <taxon>Pseudomonadati</taxon>
        <taxon>Verrucomicrobiota</taxon>
        <taxon>Opitutia</taxon>
        <taxon>Puniceicoccales</taxon>
        <taxon>Cerasicoccaceae</taxon>
        <taxon>Cerasicoccus</taxon>
    </lineage>
</organism>
<evidence type="ECO:0000256" key="1">
    <source>
        <dbReference type="SAM" id="Phobius"/>
    </source>
</evidence>
<feature type="transmembrane region" description="Helical" evidence="1">
    <location>
        <begin position="138"/>
        <end position="155"/>
    </location>
</feature>
<dbReference type="AlphaFoldDB" id="A0A8J3DB18"/>
<dbReference type="EMBL" id="BMXG01000006">
    <property type="protein sequence ID" value="GHB97638.1"/>
    <property type="molecule type" value="Genomic_DNA"/>
</dbReference>
<keyword evidence="1" id="KW-0812">Transmembrane</keyword>
<dbReference type="Pfam" id="PF02517">
    <property type="entry name" value="Rce1-like"/>
    <property type="match status" value="1"/>
</dbReference>
<keyword evidence="1" id="KW-1133">Transmembrane helix</keyword>
<comment type="caution">
    <text evidence="3">The sequence shown here is derived from an EMBL/GenBank/DDBJ whole genome shotgun (WGS) entry which is preliminary data.</text>
</comment>
<keyword evidence="1" id="KW-0472">Membrane</keyword>
<reference evidence="3" key="1">
    <citation type="journal article" date="2014" name="Int. J. Syst. Evol. Microbiol.">
        <title>Complete genome sequence of Corynebacterium casei LMG S-19264T (=DSM 44701T), isolated from a smear-ripened cheese.</title>
        <authorList>
            <consortium name="US DOE Joint Genome Institute (JGI-PGF)"/>
            <person name="Walter F."/>
            <person name="Albersmeier A."/>
            <person name="Kalinowski J."/>
            <person name="Ruckert C."/>
        </authorList>
    </citation>
    <scope>NUCLEOTIDE SEQUENCE</scope>
    <source>
        <strain evidence="3">KCTC 12870</strain>
    </source>
</reference>
<keyword evidence="4" id="KW-1185">Reference proteome</keyword>
<proteinExistence type="predicted"/>
<feature type="transmembrane region" description="Helical" evidence="1">
    <location>
        <begin position="161"/>
        <end position="178"/>
    </location>
</feature>